<dbReference type="Gene3D" id="1.10.10.10">
    <property type="entry name" value="Winged helix-like DNA-binding domain superfamily/Winged helix DNA-binding domain"/>
    <property type="match status" value="1"/>
</dbReference>
<dbReference type="InterPro" id="IPR036388">
    <property type="entry name" value="WH-like_DNA-bd_sf"/>
</dbReference>
<evidence type="ECO:0000313" key="7">
    <source>
        <dbReference type="Proteomes" id="UP001374803"/>
    </source>
</evidence>
<evidence type="ECO:0000256" key="1">
    <source>
        <dbReference type="ARBA" id="ARBA00009437"/>
    </source>
</evidence>
<dbReference type="Pfam" id="PF00126">
    <property type="entry name" value="HTH_1"/>
    <property type="match status" value="1"/>
</dbReference>
<dbReference type="InterPro" id="IPR058163">
    <property type="entry name" value="LysR-type_TF_proteobact-type"/>
</dbReference>
<evidence type="ECO:0000313" key="6">
    <source>
        <dbReference type="EMBL" id="WXB10036.1"/>
    </source>
</evidence>
<evidence type="ECO:0000256" key="4">
    <source>
        <dbReference type="ARBA" id="ARBA00023163"/>
    </source>
</evidence>
<dbReference type="InterPro" id="IPR036390">
    <property type="entry name" value="WH_DNA-bd_sf"/>
</dbReference>
<dbReference type="PROSITE" id="PS50931">
    <property type="entry name" value="HTH_LYSR"/>
    <property type="match status" value="1"/>
</dbReference>
<dbReference type="SUPFAM" id="SSF53850">
    <property type="entry name" value="Periplasmic binding protein-like II"/>
    <property type="match status" value="1"/>
</dbReference>
<sequence>MGTIDLNLVRAFVAVHETGSFSGAAARLDAPRSTVSRAISALEASLRVRLFHRTTRQVSTTSAGVALYERLAPSLSALERSLAELPEREEEPSGILRVTSTVDLGGAVLAESVARFTSRYRAARVEVHLSNSVVNLVRDGFDLALRITRGKMMRESSLVVRRVGTIRIQLYASPSYLARRGTPRAPSDLGAHDWVSYRGAMHLQEMAAGEWQLTDSPPKTRITPEVRVLCDDMSFAREALKAGAGFGAIPSFLGDPEVVNGTLVRLLPQLVAETSRVYLVYPSQKHPAPKLTAFRDIVVELLRQRPLSAS</sequence>
<dbReference type="CDD" id="cd08422">
    <property type="entry name" value="PBP2_CrgA_like"/>
    <property type="match status" value="1"/>
</dbReference>
<name>A0ABZ2LJU2_9BACT</name>
<evidence type="ECO:0000259" key="5">
    <source>
        <dbReference type="PROSITE" id="PS50931"/>
    </source>
</evidence>
<dbReference type="EMBL" id="CP089983">
    <property type="protein sequence ID" value="WXB10036.1"/>
    <property type="molecule type" value="Genomic_DNA"/>
</dbReference>
<organism evidence="6 7">
    <name type="scientific">Pendulispora rubella</name>
    <dbReference type="NCBI Taxonomy" id="2741070"/>
    <lineage>
        <taxon>Bacteria</taxon>
        <taxon>Pseudomonadati</taxon>
        <taxon>Myxococcota</taxon>
        <taxon>Myxococcia</taxon>
        <taxon>Myxococcales</taxon>
        <taxon>Sorangiineae</taxon>
        <taxon>Pendulisporaceae</taxon>
        <taxon>Pendulispora</taxon>
    </lineage>
</organism>
<dbReference type="RefSeq" id="WP_394839714.1">
    <property type="nucleotide sequence ID" value="NZ_CP089929.1"/>
</dbReference>
<dbReference type="Proteomes" id="UP001374803">
    <property type="component" value="Chromosome"/>
</dbReference>
<keyword evidence="3" id="KW-0238">DNA-binding</keyword>
<keyword evidence="7" id="KW-1185">Reference proteome</keyword>
<evidence type="ECO:0000256" key="3">
    <source>
        <dbReference type="ARBA" id="ARBA00023125"/>
    </source>
</evidence>
<gene>
    <name evidence="6" type="ORF">LVJ94_22765</name>
</gene>
<dbReference type="InterPro" id="IPR000847">
    <property type="entry name" value="LysR_HTH_N"/>
</dbReference>
<dbReference type="Pfam" id="PF03466">
    <property type="entry name" value="LysR_substrate"/>
    <property type="match status" value="1"/>
</dbReference>
<dbReference type="SUPFAM" id="SSF46785">
    <property type="entry name" value="Winged helix' DNA-binding domain"/>
    <property type="match status" value="1"/>
</dbReference>
<protein>
    <submittedName>
        <fullName evidence="6">LysR family transcriptional regulator</fullName>
    </submittedName>
</protein>
<reference evidence="6" key="1">
    <citation type="submission" date="2021-12" db="EMBL/GenBank/DDBJ databases">
        <title>Discovery of the Pendulisporaceae a myxobacterial family with distinct sporulation behavior and unique specialized metabolism.</title>
        <authorList>
            <person name="Garcia R."/>
            <person name="Popoff A."/>
            <person name="Bader C.D."/>
            <person name="Loehr J."/>
            <person name="Walesch S."/>
            <person name="Walt C."/>
            <person name="Boldt J."/>
            <person name="Bunk B."/>
            <person name="Haeckl F.J.F.P.J."/>
            <person name="Gunesch A.P."/>
            <person name="Birkelbach J."/>
            <person name="Nuebel U."/>
            <person name="Pietschmann T."/>
            <person name="Bach T."/>
            <person name="Mueller R."/>
        </authorList>
    </citation>
    <scope>NUCLEOTIDE SEQUENCE</scope>
    <source>
        <strain evidence="6">MSr11367</strain>
    </source>
</reference>
<accession>A0ABZ2LJU2</accession>
<dbReference type="Gene3D" id="3.40.190.290">
    <property type="match status" value="1"/>
</dbReference>
<keyword evidence="4" id="KW-0804">Transcription</keyword>
<proteinExistence type="inferred from homology"/>
<comment type="similarity">
    <text evidence="1">Belongs to the LysR transcriptional regulatory family.</text>
</comment>
<keyword evidence="2" id="KW-0805">Transcription regulation</keyword>
<feature type="domain" description="HTH lysR-type" evidence="5">
    <location>
        <begin position="4"/>
        <end position="61"/>
    </location>
</feature>
<dbReference type="InterPro" id="IPR005119">
    <property type="entry name" value="LysR_subst-bd"/>
</dbReference>
<dbReference type="PANTHER" id="PTHR30537">
    <property type="entry name" value="HTH-TYPE TRANSCRIPTIONAL REGULATOR"/>
    <property type="match status" value="1"/>
</dbReference>
<dbReference type="PANTHER" id="PTHR30537:SF5">
    <property type="entry name" value="HTH-TYPE TRANSCRIPTIONAL ACTIVATOR TTDR-RELATED"/>
    <property type="match status" value="1"/>
</dbReference>
<evidence type="ECO:0000256" key="2">
    <source>
        <dbReference type="ARBA" id="ARBA00023015"/>
    </source>
</evidence>